<reference evidence="2" key="1">
    <citation type="submission" date="2018-06" db="EMBL/GenBank/DDBJ databases">
        <authorList>
            <person name="Helene L.C."/>
            <person name="Dall'Agnol R."/>
            <person name="Delamuta J.R."/>
            <person name="Hungria M."/>
        </authorList>
    </citation>
    <scope>NUCLEOTIDE SEQUENCE [LARGE SCALE GENOMIC DNA]</scope>
    <source>
        <strain evidence="2">AC99b</strain>
    </source>
</reference>
<organism evidence="1 2">
    <name type="scientific">Mesorhizobium hawassense</name>
    <dbReference type="NCBI Taxonomy" id="1209954"/>
    <lineage>
        <taxon>Bacteria</taxon>
        <taxon>Pseudomonadati</taxon>
        <taxon>Pseudomonadota</taxon>
        <taxon>Alphaproteobacteria</taxon>
        <taxon>Hyphomicrobiales</taxon>
        <taxon>Phyllobacteriaceae</taxon>
        <taxon>Mesorhizobium</taxon>
    </lineage>
</organism>
<dbReference type="EMBL" id="QMBP01000027">
    <property type="protein sequence ID" value="RAZ83199.1"/>
    <property type="molecule type" value="Genomic_DNA"/>
</dbReference>
<accession>A0A330H947</accession>
<comment type="caution">
    <text evidence="1">The sequence shown here is derived from an EMBL/GenBank/DDBJ whole genome shotgun (WGS) entry which is preliminary data.</text>
</comment>
<sequence>MKSAIPSHSPLHFRQLDAASDCLCSLIVIRVLCGAGQFHCASDRASFGTLRRALDAEFVLAFN</sequence>
<proteinExistence type="predicted"/>
<evidence type="ECO:0000313" key="1">
    <source>
        <dbReference type="EMBL" id="RAZ83199.1"/>
    </source>
</evidence>
<dbReference type="AlphaFoldDB" id="A0A330H947"/>
<dbReference type="Proteomes" id="UP000251558">
    <property type="component" value="Unassembled WGS sequence"/>
</dbReference>
<reference evidence="1 2" key="2">
    <citation type="submission" date="2018-07" db="EMBL/GenBank/DDBJ databases">
        <title>Diversity of Mesorhizobium strains in Brazil.</title>
        <authorList>
            <person name="Helene L.C.F."/>
            <person name="Dall'Agnol R."/>
            <person name="Delamuta J.R.M."/>
            <person name="Hungria M."/>
        </authorList>
    </citation>
    <scope>NUCLEOTIDE SEQUENCE [LARGE SCALE GENOMIC DNA]</scope>
    <source>
        <strain evidence="1 2">AC99b</strain>
    </source>
</reference>
<protein>
    <submittedName>
        <fullName evidence="1">Uncharacterized protein</fullName>
    </submittedName>
</protein>
<name>A0A330H947_9HYPH</name>
<evidence type="ECO:0000313" key="2">
    <source>
        <dbReference type="Proteomes" id="UP000251558"/>
    </source>
</evidence>
<gene>
    <name evidence="1" type="ORF">DPM33_32980</name>
</gene>
<dbReference type="RefSeq" id="WP_112101535.1">
    <property type="nucleotide sequence ID" value="NZ_QMBP01000027.1"/>
</dbReference>
<keyword evidence="2" id="KW-1185">Reference proteome</keyword>